<evidence type="ECO:0000313" key="2">
    <source>
        <dbReference type="Proteomes" id="UP000192422"/>
    </source>
</evidence>
<name>A0ABX6YX50_9RHOB</name>
<proteinExistence type="predicted"/>
<evidence type="ECO:0000313" key="1">
    <source>
        <dbReference type="EMBL" id="QPZ91783.1"/>
    </source>
</evidence>
<dbReference type="EMBL" id="CP053562">
    <property type="protein sequence ID" value="QPZ91783.1"/>
    <property type="molecule type" value="Genomic_DNA"/>
</dbReference>
<evidence type="ECO:0008006" key="3">
    <source>
        <dbReference type="Google" id="ProtNLM"/>
    </source>
</evidence>
<protein>
    <recommendedName>
        <fullName evidence="3">Sulfotransferase domain-containing protein</fullName>
    </recommendedName>
</protein>
<reference evidence="1 2" key="1">
    <citation type="submission" date="2020-05" db="EMBL/GenBank/DDBJ databases">
        <title>Thioclava electrotropha strain Elox9 finished genome.</title>
        <authorList>
            <person name="Rowe A.R."/>
            <person name="Wilbanks E.G."/>
        </authorList>
    </citation>
    <scope>NUCLEOTIDE SEQUENCE [LARGE SCALE GENOMIC DNA]</scope>
    <source>
        <strain evidence="1 2">Elox9</strain>
    </source>
</reference>
<gene>
    <name evidence="1" type="ORF">AKL02_013375</name>
</gene>
<sequence length="277" mass="31854">MRRMVFLSLVARNPWMFNLHAGIPGVASDLLHSVDKSRILEDQSSSAIISRPIWKKQFRELINTRWREAALDTESWSNVEEIISDFSKYDTVAISQDALLGVAEDSFLKDKVLPQTEARVSRVAEIFSGRSVMLHFTITSQLDYFYEFVRSKNDIDAISEARTVPSWSSLIERIKEIVPEFQIMVWDFERPREIALSFIGELLRVDDFDLILDLKELVSSAFPERQSPLDSESLPGLSFEIIERLDVQYEIDLQRLSKMEGVTLVRPLSQMSQGLGY</sequence>
<dbReference type="RefSeq" id="WP_165757012.1">
    <property type="nucleotide sequence ID" value="NZ_CP053562.1"/>
</dbReference>
<keyword evidence="2" id="KW-1185">Reference proteome</keyword>
<accession>A0ABX6YX50</accession>
<dbReference type="Proteomes" id="UP000192422">
    <property type="component" value="Chromosome"/>
</dbReference>
<organism evidence="1 2">
    <name type="scientific">Thioclava electrotropha</name>
    <dbReference type="NCBI Taxonomy" id="1549850"/>
    <lineage>
        <taxon>Bacteria</taxon>
        <taxon>Pseudomonadati</taxon>
        <taxon>Pseudomonadota</taxon>
        <taxon>Alphaproteobacteria</taxon>
        <taxon>Rhodobacterales</taxon>
        <taxon>Paracoccaceae</taxon>
        <taxon>Thioclava</taxon>
    </lineage>
</organism>